<protein>
    <submittedName>
        <fullName evidence="1">Uncharacterized protein</fullName>
    </submittedName>
</protein>
<evidence type="ECO:0000313" key="1">
    <source>
        <dbReference type="EMBL" id="BBH18782.1"/>
    </source>
</evidence>
<name>A0A3G9IKT1_9BACL</name>
<keyword evidence="2" id="KW-1185">Reference proteome</keyword>
<dbReference type="KEGG" id="pbk:Back11_01270"/>
<dbReference type="Proteomes" id="UP000275368">
    <property type="component" value="Chromosome"/>
</dbReference>
<evidence type="ECO:0000313" key="2">
    <source>
        <dbReference type="Proteomes" id="UP000275368"/>
    </source>
</evidence>
<reference evidence="1 2" key="1">
    <citation type="submission" date="2018-11" db="EMBL/GenBank/DDBJ databases">
        <title>Complete genome sequence of Paenibacillus baekrokdamisoli strain KCTC 33723.</title>
        <authorList>
            <person name="Kang S.W."/>
            <person name="Lee K.C."/>
            <person name="Kim K.K."/>
            <person name="Kim J.S."/>
            <person name="Kim D.S."/>
            <person name="Ko S.H."/>
            <person name="Yang S.H."/>
            <person name="Lee J.S."/>
        </authorList>
    </citation>
    <scope>NUCLEOTIDE SEQUENCE [LARGE SCALE GENOMIC DNA]</scope>
    <source>
        <strain evidence="1 2">KCTC 33723</strain>
    </source>
</reference>
<proteinExistence type="predicted"/>
<accession>A0A3G9IKT1</accession>
<organism evidence="1 2">
    <name type="scientific">Paenibacillus baekrokdamisoli</name>
    <dbReference type="NCBI Taxonomy" id="1712516"/>
    <lineage>
        <taxon>Bacteria</taxon>
        <taxon>Bacillati</taxon>
        <taxon>Bacillota</taxon>
        <taxon>Bacilli</taxon>
        <taxon>Bacillales</taxon>
        <taxon>Paenibacillaceae</taxon>
        <taxon>Paenibacillus</taxon>
    </lineage>
</organism>
<gene>
    <name evidence="1" type="ORF">Back11_01270</name>
</gene>
<sequence>MFGIEEVEWFQKDLSDSEKTEVQIHYFQQSDVIEEVEVPYS</sequence>
<dbReference type="EMBL" id="AP019308">
    <property type="protein sequence ID" value="BBH18782.1"/>
    <property type="molecule type" value="Genomic_DNA"/>
</dbReference>
<dbReference type="AlphaFoldDB" id="A0A3G9IKT1"/>